<dbReference type="InterPro" id="IPR002018">
    <property type="entry name" value="CarbesteraseB"/>
</dbReference>
<feature type="chain" id="PRO_5043087897" description="Carboxylic ester hydrolase" evidence="6">
    <location>
        <begin position="20"/>
        <end position="551"/>
    </location>
</feature>
<dbReference type="GO" id="GO:0052689">
    <property type="term" value="F:carboxylic ester hydrolase activity"/>
    <property type="evidence" value="ECO:0007669"/>
    <property type="project" value="UniProtKB-KW"/>
</dbReference>
<dbReference type="Proteomes" id="UP001153954">
    <property type="component" value="Unassembled WGS sequence"/>
</dbReference>
<dbReference type="PROSITE" id="PS00941">
    <property type="entry name" value="CARBOXYLESTERASE_B_2"/>
    <property type="match status" value="1"/>
</dbReference>
<dbReference type="InterPro" id="IPR019819">
    <property type="entry name" value="Carboxylesterase_B_CS"/>
</dbReference>
<feature type="domain" description="Carboxylesterase type B" evidence="7">
    <location>
        <begin position="16"/>
        <end position="538"/>
    </location>
</feature>
<evidence type="ECO:0000256" key="1">
    <source>
        <dbReference type="ARBA" id="ARBA00005964"/>
    </source>
</evidence>
<keyword evidence="4" id="KW-1015">Disulfide bond</keyword>
<accession>A0AAU9TBF1</accession>
<dbReference type="InterPro" id="IPR019826">
    <property type="entry name" value="Carboxylesterase_B_AS"/>
</dbReference>
<sequence length="551" mass="62846">MDLCYLLTLLISKFVQVEISDGVLEGQIVENPYGCPFFSFKGIPYAEPPIGDLRFKAPQPKIPWQGIRPAISHGSQCYQFNFFSTGATNGVRSEDCLFLNVYSPNIKPDKPLPVMVYIHGGAFVSGSGDDSLHGPQYLIRKDVVIVTFNYRLEILGFLSLDTEDIPGNAGMKDQVAALRWVKKNIKHFGGDPDNITIFGESAGRASVSFHLVSPMTKGLFKRAITQSGTITAWFPNNFRARTRALLLARELGCNSKNDNEIFQFLKTQPVENLVQRSIPVTYLQNQKEGIKIFYGIVNETQFGNNERFFYGHSFDVLKNGIHKGVDVMNGYTADDGTVYFAGVDADRLFEQANNFVQFFVPEAMAINIPLKLQMEIGRTFKDFYMKNEIASKESLDNLLKYINFEMLVYGTMSQEKIIAQNNKNKSYLYRFNCKSELNLYINNTGLNQLFDYRPVTSHHDDLGYLFPIIDVDMNSKTFKIIEQVTTLWTNFAKYGDPTPDDSLGVKWLPYTIENQDYLDIGENLVPRTYPEKEDVEFWEKMFQEYLPQYAP</sequence>
<evidence type="ECO:0000256" key="2">
    <source>
        <dbReference type="ARBA" id="ARBA00022487"/>
    </source>
</evidence>
<dbReference type="EMBL" id="CAKOGL010000003">
    <property type="protein sequence ID" value="CAH2084421.1"/>
    <property type="molecule type" value="Genomic_DNA"/>
</dbReference>
<evidence type="ECO:0000256" key="4">
    <source>
        <dbReference type="ARBA" id="ARBA00023157"/>
    </source>
</evidence>
<evidence type="ECO:0000259" key="7">
    <source>
        <dbReference type="Pfam" id="PF00135"/>
    </source>
</evidence>
<feature type="signal peptide" evidence="6">
    <location>
        <begin position="1"/>
        <end position="19"/>
    </location>
</feature>
<evidence type="ECO:0000256" key="6">
    <source>
        <dbReference type="RuleBase" id="RU361235"/>
    </source>
</evidence>
<name>A0AAU9TBF1_EUPED</name>
<dbReference type="InterPro" id="IPR029058">
    <property type="entry name" value="AB_hydrolase_fold"/>
</dbReference>
<comment type="caution">
    <text evidence="8">The sequence shown here is derived from an EMBL/GenBank/DDBJ whole genome shotgun (WGS) entry which is preliminary data.</text>
</comment>
<dbReference type="SUPFAM" id="SSF53474">
    <property type="entry name" value="alpha/beta-Hydrolases"/>
    <property type="match status" value="1"/>
</dbReference>
<gene>
    <name evidence="8" type="ORF">EEDITHA_LOCUS985</name>
</gene>
<keyword evidence="5" id="KW-0325">Glycoprotein</keyword>
<evidence type="ECO:0000256" key="5">
    <source>
        <dbReference type="ARBA" id="ARBA00023180"/>
    </source>
</evidence>
<comment type="similarity">
    <text evidence="1 6">Belongs to the type-B carboxylesterase/lipase family.</text>
</comment>
<dbReference type="PANTHER" id="PTHR43142:SF1">
    <property type="entry name" value="CARBOXYLIC ESTER HYDROLASE"/>
    <property type="match status" value="1"/>
</dbReference>
<protein>
    <recommendedName>
        <fullName evidence="6">Carboxylic ester hydrolase</fullName>
        <ecNumber evidence="6">3.1.1.-</ecNumber>
    </recommendedName>
</protein>
<evidence type="ECO:0000256" key="3">
    <source>
        <dbReference type="ARBA" id="ARBA00022801"/>
    </source>
</evidence>
<dbReference type="AlphaFoldDB" id="A0AAU9TBF1"/>
<evidence type="ECO:0000313" key="9">
    <source>
        <dbReference type="Proteomes" id="UP001153954"/>
    </source>
</evidence>
<keyword evidence="3 6" id="KW-0378">Hydrolase</keyword>
<dbReference type="Pfam" id="PF00135">
    <property type="entry name" value="COesterase"/>
    <property type="match status" value="1"/>
</dbReference>
<organism evidence="8 9">
    <name type="scientific">Euphydryas editha</name>
    <name type="common">Edith's checkerspot</name>
    <dbReference type="NCBI Taxonomy" id="104508"/>
    <lineage>
        <taxon>Eukaryota</taxon>
        <taxon>Metazoa</taxon>
        <taxon>Ecdysozoa</taxon>
        <taxon>Arthropoda</taxon>
        <taxon>Hexapoda</taxon>
        <taxon>Insecta</taxon>
        <taxon>Pterygota</taxon>
        <taxon>Neoptera</taxon>
        <taxon>Endopterygota</taxon>
        <taxon>Lepidoptera</taxon>
        <taxon>Glossata</taxon>
        <taxon>Ditrysia</taxon>
        <taxon>Papilionoidea</taxon>
        <taxon>Nymphalidae</taxon>
        <taxon>Nymphalinae</taxon>
        <taxon>Euphydryas</taxon>
    </lineage>
</organism>
<dbReference type="PANTHER" id="PTHR43142">
    <property type="entry name" value="CARBOXYLIC ESTER HYDROLASE"/>
    <property type="match status" value="1"/>
</dbReference>
<keyword evidence="6" id="KW-0732">Signal</keyword>
<keyword evidence="9" id="KW-1185">Reference proteome</keyword>
<keyword evidence="2" id="KW-0719">Serine esterase</keyword>
<reference evidence="8" key="1">
    <citation type="submission" date="2022-03" db="EMBL/GenBank/DDBJ databases">
        <authorList>
            <person name="Tunstrom K."/>
        </authorList>
    </citation>
    <scope>NUCLEOTIDE SEQUENCE</scope>
</reference>
<dbReference type="EC" id="3.1.1.-" evidence="6"/>
<proteinExistence type="inferred from homology"/>
<dbReference type="PROSITE" id="PS00122">
    <property type="entry name" value="CARBOXYLESTERASE_B_1"/>
    <property type="match status" value="1"/>
</dbReference>
<evidence type="ECO:0000313" key="8">
    <source>
        <dbReference type="EMBL" id="CAH2084421.1"/>
    </source>
</evidence>
<dbReference type="Gene3D" id="3.40.50.1820">
    <property type="entry name" value="alpha/beta hydrolase"/>
    <property type="match status" value="1"/>
</dbReference>